<reference evidence="3" key="1">
    <citation type="journal article" date="2019" name="Environ. Microbiol.">
        <title>Fungal ecological strategies reflected in gene transcription - a case study of two litter decomposers.</title>
        <authorList>
            <person name="Barbi F."/>
            <person name="Kohler A."/>
            <person name="Barry K."/>
            <person name="Baskaran P."/>
            <person name="Daum C."/>
            <person name="Fauchery L."/>
            <person name="Ihrmark K."/>
            <person name="Kuo A."/>
            <person name="LaButti K."/>
            <person name="Lipzen A."/>
            <person name="Morin E."/>
            <person name="Grigoriev I.V."/>
            <person name="Henrissat B."/>
            <person name="Lindahl B."/>
            <person name="Martin F."/>
        </authorList>
    </citation>
    <scope>NUCLEOTIDE SEQUENCE</scope>
    <source>
        <strain evidence="3">JB14</strain>
    </source>
</reference>
<evidence type="ECO:0000256" key="1">
    <source>
        <dbReference type="SAM" id="Coils"/>
    </source>
</evidence>
<gene>
    <name evidence="3" type="ORF">BT96DRAFT_991432</name>
</gene>
<sequence>MPHDSTKTKAQKAKKPTKSPTEMGTVLAVLLLLRLPLQSSSQKLRPQAALQRGPSRATPAEASAAAGGTAETRVEPTNQATAAVESLDPHTLFARTVGKDVIKRWFSTCMTKERAAQKNPFEKFMSRLNTHQGPPRKPPAYKFLMRHPDYKQAVYDEYKRRFGPGDRSKGSDTGEQASGPTSASGPPDASASKPSASKPSASNPSSSNLSASNPSASNSSTAAASSGKSLDSSERTEESAPDADADADNGESSDEDEENPQYALSHRVQVAKQMFARLSKEEKEELKTELEKDYNEKKELYEKAAKGEDLYDPGLLTERRKNLAVVAQPFADALAAMCQGVVAINLISLDEPDEEGAEPKLFMQNIMSSNTQRKFHLWNPTSFRDEHIRGLVTFCLDMYRMDHGDILSGPSSQPSASTLQDISSLISLDNSDDEVSTKSKGDGMLKGKQQKGKGKKREWDMDGENVKGRKGKKKRVEG</sequence>
<feature type="region of interest" description="Disordered" evidence="2">
    <location>
        <begin position="161"/>
        <end position="261"/>
    </location>
</feature>
<feature type="compositionally biased region" description="Basic and acidic residues" evidence="2">
    <location>
        <begin position="161"/>
        <end position="172"/>
    </location>
</feature>
<feature type="region of interest" description="Disordered" evidence="2">
    <location>
        <begin position="1"/>
        <end position="21"/>
    </location>
</feature>
<feature type="region of interest" description="Disordered" evidence="2">
    <location>
        <begin position="430"/>
        <end position="478"/>
    </location>
</feature>
<keyword evidence="1" id="KW-0175">Coiled coil</keyword>
<feature type="compositionally biased region" description="Acidic residues" evidence="2">
    <location>
        <begin position="239"/>
        <end position="259"/>
    </location>
</feature>
<name>A0A6A4HV58_9AGAR</name>
<feature type="compositionally biased region" description="Basic and acidic residues" evidence="2">
    <location>
        <begin position="457"/>
        <end position="467"/>
    </location>
</feature>
<feature type="region of interest" description="Disordered" evidence="2">
    <location>
        <begin position="41"/>
        <end position="76"/>
    </location>
</feature>
<dbReference type="Proteomes" id="UP000799118">
    <property type="component" value="Unassembled WGS sequence"/>
</dbReference>
<evidence type="ECO:0000256" key="2">
    <source>
        <dbReference type="SAM" id="MobiDB-lite"/>
    </source>
</evidence>
<evidence type="ECO:0000313" key="3">
    <source>
        <dbReference type="EMBL" id="KAE9402086.1"/>
    </source>
</evidence>
<feature type="compositionally biased region" description="Low complexity" evidence="2">
    <location>
        <begin position="177"/>
        <end position="229"/>
    </location>
</feature>
<evidence type="ECO:0000313" key="4">
    <source>
        <dbReference type="Proteomes" id="UP000799118"/>
    </source>
</evidence>
<feature type="coiled-coil region" evidence="1">
    <location>
        <begin position="276"/>
        <end position="303"/>
    </location>
</feature>
<proteinExistence type="predicted"/>
<accession>A0A6A4HV58</accession>
<feature type="compositionally biased region" description="Basic and acidic residues" evidence="2">
    <location>
        <begin position="435"/>
        <end position="445"/>
    </location>
</feature>
<dbReference type="AlphaFoldDB" id="A0A6A4HV58"/>
<feature type="compositionally biased region" description="Low complexity" evidence="2">
    <location>
        <begin position="54"/>
        <end position="71"/>
    </location>
</feature>
<feature type="compositionally biased region" description="Basic residues" evidence="2">
    <location>
        <begin position="468"/>
        <end position="478"/>
    </location>
</feature>
<protein>
    <submittedName>
        <fullName evidence="3">Uncharacterized protein</fullName>
    </submittedName>
</protein>
<keyword evidence="4" id="KW-1185">Reference proteome</keyword>
<dbReference type="EMBL" id="ML769438">
    <property type="protein sequence ID" value="KAE9402086.1"/>
    <property type="molecule type" value="Genomic_DNA"/>
</dbReference>
<organism evidence="3 4">
    <name type="scientific">Gymnopus androsaceus JB14</name>
    <dbReference type="NCBI Taxonomy" id="1447944"/>
    <lineage>
        <taxon>Eukaryota</taxon>
        <taxon>Fungi</taxon>
        <taxon>Dikarya</taxon>
        <taxon>Basidiomycota</taxon>
        <taxon>Agaricomycotina</taxon>
        <taxon>Agaricomycetes</taxon>
        <taxon>Agaricomycetidae</taxon>
        <taxon>Agaricales</taxon>
        <taxon>Marasmiineae</taxon>
        <taxon>Omphalotaceae</taxon>
        <taxon>Gymnopus</taxon>
    </lineage>
</organism>